<evidence type="ECO:0000256" key="7">
    <source>
        <dbReference type="PROSITE-ProRule" id="PRU00352"/>
    </source>
</evidence>
<dbReference type="FunFam" id="2.130.10.10:FF:000346">
    <property type="entry name" value="Sema-1a, isoform D"/>
    <property type="match status" value="1"/>
</dbReference>
<dbReference type="SMART" id="SM00423">
    <property type="entry name" value="PSI"/>
    <property type="match status" value="1"/>
</dbReference>
<dbReference type="Pfam" id="PF01403">
    <property type="entry name" value="Sema"/>
    <property type="match status" value="1"/>
</dbReference>
<dbReference type="GO" id="GO:0071526">
    <property type="term" value="P:semaphorin-plexin signaling pathway"/>
    <property type="evidence" value="ECO:0007669"/>
    <property type="project" value="TreeGrafter"/>
</dbReference>
<dbReference type="SUPFAM" id="SSF101912">
    <property type="entry name" value="Sema domain"/>
    <property type="match status" value="1"/>
</dbReference>
<dbReference type="SMART" id="SM00630">
    <property type="entry name" value="Sema"/>
    <property type="match status" value="1"/>
</dbReference>
<feature type="domain" description="Sema" evidence="9">
    <location>
        <begin position="31"/>
        <end position="497"/>
    </location>
</feature>
<dbReference type="PANTHER" id="PTHR11036:SF131">
    <property type="entry name" value="MIP07328P"/>
    <property type="match status" value="1"/>
</dbReference>
<feature type="transmembrane region" description="Helical" evidence="8">
    <location>
        <begin position="616"/>
        <end position="639"/>
    </location>
</feature>
<dbReference type="InterPro" id="IPR001627">
    <property type="entry name" value="Semap_dom"/>
</dbReference>
<keyword evidence="8" id="KW-1133">Transmembrane helix</keyword>
<comment type="caution">
    <text evidence="7">Lacks conserved residue(s) required for the propagation of feature annotation.</text>
</comment>
<evidence type="ECO:0000256" key="5">
    <source>
        <dbReference type="ARBA" id="ARBA00023157"/>
    </source>
</evidence>
<keyword evidence="5" id="KW-1015">Disulfide bond</keyword>
<dbReference type="GO" id="GO:0045499">
    <property type="term" value="F:chemorepellent activity"/>
    <property type="evidence" value="ECO:0007669"/>
    <property type="project" value="TreeGrafter"/>
</dbReference>
<evidence type="ECO:0000313" key="11">
    <source>
        <dbReference type="Proteomes" id="UP001153712"/>
    </source>
</evidence>
<dbReference type="Pfam" id="PF01437">
    <property type="entry name" value="PSI"/>
    <property type="match status" value="1"/>
</dbReference>
<dbReference type="InterPro" id="IPR015943">
    <property type="entry name" value="WD40/YVTN_repeat-like_dom_sf"/>
</dbReference>
<name>A0A9N9THW7_PHYSR</name>
<dbReference type="GO" id="GO:0030215">
    <property type="term" value="F:semaphorin receptor binding"/>
    <property type="evidence" value="ECO:0007669"/>
    <property type="project" value="InterPro"/>
</dbReference>
<keyword evidence="4 8" id="KW-0472">Membrane</keyword>
<dbReference type="PANTHER" id="PTHR11036">
    <property type="entry name" value="SEMAPHORIN"/>
    <property type="match status" value="1"/>
</dbReference>
<organism evidence="10 11">
    <name type="scientific">Phyllotreta striolata</name>
    <name type="common">Striped flea beetle</name>
    <name type="synonym">Crioceris striolata</name>
    <dbReference type="NCBI Taxonomy" id="444603"/>
    <lineage>
        <taxon>Eukaryota</taxon>
        <taxon>Metazoa</taxon>
        <taxon>Ecdysozoa</taxon>
        <taxon>Arthropoda</taxon>
        <taxon>Hexapoda</taxon>
        <taxon>Insecta</taxon>
        <taxon>Pterygota</taxon>
        <taxon>Neoptera</taxon>
        <taxon>Endopterygota</taxon>
        <taxon>Coleoptera</taxon>
        <taxon>Polyphaga</taxon>
        <taxon>Cucujiformia</taxon>
        <taxon>Chrysomeloidea</taxon>
        <taxon>Chrysomelidae</taxon>
        <taxon>Galerucinae</taxon>
        <taxon>Alticini</taxon>
        <taxon>Phyllotreta</taxon>
    </lineage>
</organism>
<dbReference type="EMBL" id="OU900103">
    <property type="protein sequence ID" value="CAG9855517.1"/>
    <property type="molecule type" value="Genomic_DNA"/>
</dbReference>
<dbReference type="Gene3D" id="3.30.1680.10">
    <property type="entry name" value="ligand-binding face of the semaphorins, domain 2"/>
    <property type="match status" value="1"/>
</dbReference>
<dbReference type="Gene3D" id="2.130.10.10">
    <property type="entry name" value="YVTN repeat-like/Quinoprotein amine dehydrogenase"/>
    <property type="match status" value="1"/>
</dbReference>
<sequence length="720" mass="80247">MIFSAFSCLPTFYQNVLFFTLVYLMRISHAWLPNTSTKLINPSSKIHTVTFRGNTSLSDHFTVLYQDKNSLLLGGRNQIYNLSVFDFSERNNPALFWPSSEAHSQLCNLKGKSEDDCQNYIRIFYSTAPGKYLICGTNSYKPICRILQELNGQLIIEKEMEGIGLCPYDPDHNSTSVYSNGHLFSATVADFSGTDPLIYREPLRTELSDLRQLNAPNFVSSLTYGDYIYFFFRETAVEYMNCGKVIYSRVARVCKRDKGGPHQSHDSWTTFLKARLNCSVPGEYPFYFDEIQSTSALVEGNYGAKDGTARIVYGAFTTPDNAIGGSAICLFDMDEAETVFGGPFKHQEGINSNWLPVPEDKVPKPRPGECVQDSRVLADKHINFVKTHPMMERAVPSLFGRPLLIRVSLHYRFTAVAVDPQVRTVTDETFDVIYVGTDEGKILKVVNVPSANGPPQAVVVSENEVFPRNTAVKQLRIAPGYGRVIAVSSDEVKLVSLNHCANYNKCSDCLELRDPHCAWDSIKSDCVSVDRATTFSYLIQDIRNGSSLKCRGRSFDNAVPDKENGAFPVDGNGLDVEKELSDPLLNLDSGFDECNDVDPAKGCTSQSKLTLYSSNYLVVIVASVAVGFLFVGFTCGYLVGRRFQAHSQFPNQPFIEQHNHLDRLTANQNSFLATKTKTVNLDVLNVSSDSLPPKKDNLGSLKNLNIANEGTLQKIKKTYI</sequence>
<dbReference type="InterPro" id="IPR002165">
    <property type="entry name" value="Plexin_repeat"/>
</dbReference>
<reference evidence="10" key="1">
    <citation type="submission" date="2022-01" db="EMBL/GenBank/DDBJ databases">
        <authorList>
            <person name="King R."/>
        </authorList>
    </citation>
    <scope>NUCLEOTIDE SEQUENCE</scope>
</reference>
<proteinExistence type="predicted"/>
<comment type="subcellular location">
    <subcellularLocation>
        <location evidence="1">Membrane</location>
    </subcellularLocation>
</comment>
<keyword evidence="11" id="KW-1185">Reference proteome</keyword>
<dbReference type="GO" id="GO:0005886">
    <property type="term" value="C:plasma membrane"/>
    <property type="evidence" value="ECO:0007669"/>
    <property type="project" value="TreeGrafter"/>
</dbReference>
<protein>
    <recommendedName>
        <fullName evidence="9">Sema domain-containing protein</fullName>
    </recommendedName>
</protein>
<evidence type="ECO:0000256" key="3">
    <source>
        <dbReference type="ARBA" id="ARBA00022902"/>
    </source>
</evidence>
<dbReference type="GO" id="GO:0007411">
    <property type="term" value="P:axon guidance"/>
    <property type="evidence" value="ECO:0007669"/>
    <property type="project" value="TreeGrafter"/>
</dbReference>
<dbReference type="OrthoDB" id="9988752at2759"/>
<dbReference type="InterPro" id="IPR016201">
    <property type="entry name" value="PSI"/>
</dbReference>
<dbReference type="InterPro" id="IPR027231">
    <property type="entry name" value="Semaphorin"/>
</dbReference>
<dbReference type="Proteomes" id="UP001153712">
    <property type="component" value="Chromosome 10"/>
</dbReference>
<keyword evidence="6" id="KW-0325">Glycoprotein</keyword>
<dbReference type="AlphaFoldDB" id="A0A9N9THW7"/>
<evidence type="ECO:0000259" key="9">
    <source>
        <dbReference type="PROSITE" id="PS51004"/>
    </source>
</evidence>
<gene>
    <name evidence="10" type="ORF">PHYEVI_LOCUS1965</name>
</gene>
<evidence type="ECO:0000256" key="8">
    <source>
        <dbReference type="SAM" id="Phobius"/>
    </source>
</evidence>
<evidence type="ECO:0000313" key="10">
    <source>
        <dbReference type="EMBL" id="CAG9855517.1"/>
    </source>
</evidence>
<keyword evidence="2" id="KW-0221">Differentiation</keyword>
<dbReference type="SUPFAM" id="SSF103575">
    <property type="entry name" value="Plexin repeat"/>
    <property type="match status" value="1"/>
</dbReference>
<dbReference type="GO" id="GO:0030335">
    <property type="term" value="P:positive regulation of cell migration"/>
    <property type="evidence" value="ECO:0007669"/>
    <property type="project" value="TreeGrafter"/>
</dbReference>
<dbReference type="CDD" id="cd11237">
    <property type="entry name" value="Sema_1A"/>
    <property type="match status" value="1"/>
</dbReference>
<dbReference type="PROSITE" id="PS51004">
    <property type="entry name" value="SEMA"/>
    <property type="match status" value="1"/>
</dbReference>
<keyword evidence="3" id="KW-0524">Neurogenesis</keyword>
<accession>A0A9N9THW7</accession>
<evidence type="ECO:0000256" key="1">
    <source>
        <dbReference type="ARBA" id="ARBA00004370"/>
    </source>
</evidence>
<evidence type="ECO:0000256" key="6">
    <source>
        <dbReference type="ARBA" id="ARBA00023180"/>
    </source>
</evidence>
<evidence type="ECO:0000256" key="4">
    <source>
        <dbReference type="ARBA" id="ARBA00023136"/>
    </source>
</evidence>
<dbReference type="InterPro" id="IPR042068">
    <property type="entry name" value="SEM1A_sema_dom"/>
</dbReference>
<keyword evidence="8" id="KW-0812">Transmembrane</keyword>
<dbReference type="InterPro" id="IPR036352">
    <property type="entry name" value="Semap_dom_sf"/>
</dbReference>
<evidence type="ECO:0000256" key="2">
    <source>
        <dbReference type="ARBA" id="ARBA00022782"/>
    </source>
</evidence>